<dbReference type="InterPro" id="IPR009097">
    <property type="entry name" value="Cyclic_Pdiesterase"/>
</dbReference>
<accession>A0A542XDZ5</accession>
<gene>
    <name evidence="1" type="ORF">FB554_2211</name>
</gene>
<dbReference type="Gene3D" id="3.90.1140.10">
    <property type="entry name" value="Cyclic phosphodiesterase"/>
    <property type="match status" value="1"/>
</dbReference>
<dbReference type="InterPro" id="IPR050580">
    <property type="entry name" value="2H_phosphoesterase_YjcG-like"/>
</dbReference>
<comment type="caution">
    <text evidence="1">The sequence shown here is derived from an EMBL/GenBank/DDBJ whole genome shotgun (WGS) entry which is preliminary data.</text>
</comment>
<keyword evidence="2" id="KW-1185">Reference proteome</keyword>
<protein>
    <submittedName>
        <fullName evidence="1">2'-5' RNA ligase</fullName>
    </submittedName>
</protein>
<dbReference type="RefSeq" id="WP_142006046.1">
    <property type="nucleotide sequence ID" value="NZ_CAJTBP010000001.1"/>
</dbReference>
<organism evidence="1 2">
    <name type="scientific">Barrientosiimonas humi</name>
    <dbReference type="NCBI Taxonomy" id="999931"/>
    <lineage>
        <taxon>Bacteria</taxon>
        <taxon>Bacillati</taxon>
        <taxon>Actinomycetota</taxon>
        <taxon>Actinomycetes</taxon>
        <taxon>Micrococcales</taxon>
        <taxon>Dermacoccaceae</taxon>
        <taxon>Barrientosiimonas</taxon>
    </lineage>
</organism>
<evidence type="ECO:0000313" key="2">
    <source>
        <dbReference type="Proteomes" id="UP000318336"/>
    </source>
</evidence>
<dbReference type="PANTHER" id="PTHR40037:SF1">
    <property type="entry name" value="PHOSPHOESTERASE SAOUHSC_00951-RELATED"/>
    <property type="match status" value="1"/>
</dbReference>
<name>A0A542XDZ5_9MICO</name>
<dbReference type="OrthoDB" id="358773at2"/>
<dbReference type="SUPFAM" id="SSF55144">
    <property type="entry name" value="LigT-like"/>
    <property type="match status" value="1"/>
</dbReference>
<dbReference type="AlphaFoldDB" id="A0A542XDZ5"/>
<sequence length="177" mass="19533">MTTTIGVSIPVPAPYGEQLQDARRRSGDPLADAVPTHVTLMPPTDLAQVEQPEFTQHLRAVAAAAAPFRMTLQGTGTFRPVSPVVFVAVAEGIGMCERLEQAVRSGPVRRELEFPYHPHVTVAQAVDDDALDRTFEELAGYRCQFEVSAFDLYLHGEDRVWRPIDRFELGLNDTTAS</sequence>
<proteinExistence type="predicted"/>
<evidence type="ECO:0000313" key="1">
    <source>
        <dbReference type="EMBL" id="TQL34053.1"/>
    </source>
</evidence>
<dbReference type="Proteomes" id="UP000318336">
    <property type="component" value="Unassembled WGS sequence"/>
</dbReference>
<dbReference type="Pfam" id="PF13563">
    <property type="entry name" value="2_5_RNA_ligase2"/>
    <property type="match status" value="1"/>
</dbReference>
<dbReference type="PANTHER" id="PTHR40037">
    <property type="entry name" value="PHOSPHOESTERASE YJCG-RELATED"/>
    <property type="match status" value="1"/>
</dbReference>
<dbReference type="EMBL" id="VFOK01000001">
    <property type="protein sequence ID" value="TQL34053.1"/>
    <property type="molecule type" value="Genomic_DNA"/>
</dbReference>
<keyword evidence="1" id="KW-0436">Ligase</keyword>
<reference evidence="1 2" key="1">
    <citation type="submission" date="2019-06" db="EMBL/GenBank/DDBJ databases">
        <title>Sequencing the genomes of 1000 actinobacteria strains.</title>
        <authorList>
            <person name="Klenk H.-P."/>
        </authorList>
    </citation>
    <scope>NUCLEOTIDE SEQUENCE [LARGE SCALE GENOMIC DNA]</scope>
    <source>
        <strain evidence="1 2">DSM 24617</strain>
    </source>
</reference>
<dbReference type="GO" id="GO:0016874">
    <property type="term" value="F:ligase activity"/>
    <property type="evidence" value="ECO:0007669"/>
    <property type="project" value="UniProtKB-KW"/>
</dbReference>